<dbReference type="EMBL" id="CAJNOQ010000706">
    <property type="protein sequence ID" value="CAF0830046.1"/>
    <property type="molecule type" value="Genomic_DNA"/>
</dbReference>
<keyword evidence="2" id="KW-0732">Signal</keyword>
<comment type="caution">
    <text evidence="3">The sequence shown here is derived from an EMBL/GenBank/DDBJ whole genome shotgun (WGS) entry which is preliminary data.</text>
</comment>
<dbReference type="EMBL" id="CAJNOK010021473">
    <property type="protein sequence ID" value="CAF1332935.1"/>
    <property type="molecule type" value="Genomic_DNA"/>
</dbReference>
<protein>
    <submittedName>
        <fullName evidence="3">Uncharacterized protein</fullName>
    </submittedName>
</protein>
<evidence type="ECO:0000313" key="7">
    <source>
        <dbReference type="Proteomes" id="UP000663829"/>
    </source>
</evidence>
<evidence type="ECO:0000256" key="2">
    <source>
        <dbReference type="SAM" id="SignalP"/>
    </source>
</evidence>
<dbReference type="Proteomes" id="UP000677228">
    <property type="component" value="Unassembled WGS sequence"/>
</dbReference>
<evidence type="ECO:0000313" key="6">
    <source>
        <dbReference type="EMBL" id="CAF4144202.1"/>
    </source>
</evidence>
<dbReference type="OrthoDB" id="10041346at2759"/>
<dbReference type="AlphaFoldDB" id="A0A813UJJ3"/>
<dbReference type="SUPFAM" id="SSF57997">
    <property type="entry name" value="Tropomyosin"/>
    <property type="match status" value="1"/>
</dbReference>
<dbReference type="Proteomes" id="UP000682733">
    <property type="component" value="Unassembled WGS sequence"/>
</dbReference>
<evidence type="ECO:0000313" key="3">
    <source>
        <dbReference type="EMBL" id="CAF0830046.1"/>
    </source>
</evidence>
<dbReference type="EMBL" id="CAJOBA010043090">
    <property type="protein sequence ID" value="CAF4144202.1"/>
    <property type="molecule type" value="Genomic_DNA"/>
</dbReference>
<dbReference type="EMBL" id="CAJOBC010000706">
    <property type="protein sequence ID" value="CAF3617085.1"/>
    <property type="molecule type" value="Genomic_DNA"/>
</dbReference>
<accession>A0A813UJJ3</accession>
<feature type="signal peptide" evidence="2">
    <location>
        <begin position="1"/>
        <end position="18"/>
    </location>
</feature>
<gene>
    <name evidence="3" type="ORF">GPM918_LOCUS5005</name>
    <name evidence="4" type="ORF">OVA965_LOCUS29974</name>
    <name evidence="5" type="ORF">SRO942_LOCUS5006</name>
    <name evidence="6" type="ORF">TMI583_LOCUS30762</name>
</gene>
<reference evidence="3" key="1">
    <citation type="submission" date="2021-02" db="EMBL/GenBank/DDBJ databases">
        <authorList>
            <person name="Nowell W R."/>
        </authorList>
    </citation>
    <scope>NUCLEOTIDE SEQUENCE</scope>
</reference>
<sequence>MAPLFGVLFLVLMPMCFTQYAIYVEPGGTLELTGTGNSYHVFHTVGGNRVSYRGPDESNVNSLLNILANSQSYKDEQAKRLNPPAHVPSCAMKQRNFSLILRLFDYRSNISHLVVPLYVKAYRLIHYDLLHTLLNVNASGIFQTNELTSKLSSTVSTLNITLHRAVLACTLIKNLAAHAEGTTILSMDDVESTVRSHETCLAEFHASLTGLQSRLGLANSHNQQIQADYSHALQLYNEATERYEDCWFFCGDLEDAMNTARTSLVTTQHRKTEAAKYTGNLTKDIISLETDVQHYRKELDFKKNALQSIRQQQSKLATVMKELKEALKHVTDFHDVFDSRSTFNSIVQNLFTLDTVIIPLNAIYEVMQENYKMAPFAGGLISTDTINQFKLKLNILKVKAEEMDQNLFNNNYEDYD</sequence>
<keyword evidence="1" id="KW-0175">Coiled coil</keyword>
<keyword evidence="7" id="KW-1185">Reference proteome</keyword>
<feature type="chain" id="PRO_5036223159" evidence="2">
    <location>
        <begin position="19"/>
        <end position="416"/>
    </location>
</feature>
<organism evidence="3 7">
    <name type="scientific">Didymodactylos carnosus</name>
    <dbReference type="NCBI Taxonomy" id="1234261"/>
    <lineage>
        <taxon>Eukaryota</taxon>
        <taxon>Metazoa</taxon>
        <taxon>Spiralia</taxon>
        <taxon>Gnathifera</taxon>
        <taxon>Rotifera</taxon>
        <taxon>Eurotatoria</taxon>
        <taxon>Bdelloidea</taxon>
        <taxon>Philodinida</taxon>
        <taxon>Philodinidae</taxon>
        <taxon>Didymodactylos</taxon>
    </lineage>
</organism>
<dbReference type="Proteomes" id="UP000681722">
    <property type="component" value="Unassembled WGS sequence"/>
</dbReference>
<evidence type="ECO:0000313" key="5">
    <source>
        <dbReference type="EMBL" id="CAF3617085.1"/>
    </source>
</evidence>
<evidence type="ECO:0000313" key="4">
    <source>
        <dbReference type="EMBL" id="CAF1332935.1"/>
    </source>
</evidence>
<name>A0A813UJJ3_9BILA</name>
<dbReference type="Proteomes" id="UP000663829">
    <property type="component" value="Unassembled WGS sequence"/>
</dbReference>
<feature type="coiled-coil region" evidence="1">
    <location>
        <begin position="292"/>
        <end position="329"/>
    </location>
</feature>
<proteinExistence type="predicted"/>
<evidence type="ECO:0000256" key="1">
    <source>
        <dbReference type="SAM" id="Coils"/>
    </source>
</evidence>